<dbReference type="EMBL" id="REFR01000011">
    <property type="protein sequence ID" value="RMB07765.1"/>
    <property type="molecule type" value="Genomic_DNA"/>
</dbReference>
<evidence type="ECO:0008006" key="4">
    <source>
        <dbReference type="Google" id="ProtNLM"/>
    </source>
</evidence>
<dbReference type="Proteomes" id="UP000271227">
    <property type="component" value="Unassembled WGS sequence"/>
</dbReference>
<dbReference type="AlphaFoldDB" id="A0A3M0CFH7"/>
<sequence length="382" mass="40938">MANMRNGPVMIGVCAALALGSVLAACEAPASRSESGDGNADGTEAESGHGAVYSPITYIRPDDRVALDDDTATFRDALLGGQLSIAKDLWSANLVDRRPRVLRQIWQNLLEGGFVSPERGAAIELFLALARDPAILDHHISVTGLTAVSALCKSETLPQTLFDDAPRGNRTYVRDYEDCFGILQSITASRGRIMYDAMPPERLRAILERLIAVSDGFAVNGTRNDDVSAPSNMISSALTAALAAPLADPLAGPLVYASPDRSRGLALDMLALMLRTYGVSEDTPTEAFVFLRSVDGTPAHLLEDGVLDAYRTATPLIVQLYEHAATLETPDAGLIRMYGLLADDFGFGLAVRDQAGRTLRRRAVEDGRDMVAHFLAGRGVPR</sequence>
<feature type="chain" id="PRO_5018072491" description="Lipoprotein" evidence="1">
    <location>
        <begin position="25"/>
        <end position="382"/>
    </location>
</feature>
<evidence type="ECO:0000313" key="3">
    <source>
        <dbReference type="Proteomes" id="UP000271227"/>
    </source>
</evidence>
<organism evidence="2 3">
    <name type="scientific">Eilatimonas milleporae</name>
    <dbReference type="NCBI Taxonomy" id="911205"/>
    <lineage>
        <taxon>Bacteria</taxon>
        <taxon>Pseudomonadati</taxon>
        <taxon>Pseudomonadota</taxon>
        <taxon>Alphaproteobacteria</taxon>
        <taxon>Kordiimonadales</taxon>
        <taxon>Kordiimonadaceae</taxon>
        <taxon>Eilatimonas</taxon>
    </lineage>
</organism>
<gene>
    <name evidence="2" type="ORF">BXY39_1854</name>
</gene>
<keyword evidence="3" id="KW-1185">Reference proteome</keyword>
<evidence type="ECO:0000313" key="2">
    <source>
        <dbReference type="EMBL" id="RMB07765.1"/>
    </source>
</evidence>
<dbReference type="PROSITE" id="PS51257">
    <property type="entry name" value="PROKAR_LIPOPROTEIN"/>
    <property type="match status" value="1"/>
</dbReference>
<keyword evidence="1" id="KW-0732">Signal</keyword>
<feature type="signal peptide" evidence="1">
    <location>
        <begin position="1"/>
        <end position="24"/>
    </location>
</feature>
<comment type="caution">
    <text evidence="2">The sequence shown here is derived from an EMBL/GenBank/DDBJ whole genome shotgun (WGS) entry which is preliminary data.</text>
</comment>
<dbReference type="InParanoid" id="A0A3M0CFH7"/>
<accession>A0A3M0CFH7</accession>
<reference evidence="2 3" key="1">
    <citation type="submission" date="2018-10" db="EMBL/GenBank/DDBJ databases">
        <title>Genomic Encyclopedia of Archaeal and Bacterial Type Strains, Phase II (KMG-II): from individual species to whole genera.</title>
        <authorList>
            <person name="Goeker M."/>
        </authorList>
    </citation>
    <scope>NUCLEOTIDE SEQUENCE [LARGE SCALE GENOMIC DNA]</scope>
    <source>
        <strain evidence="2 3">DSM 25217</strain>
    </source>
</reference>
<dbReference type="RefSeq" id="WP_121938558.1">
    <property type="nucleotide sequence ID" value="NZ_REFR01000011.1"/>
</dbReference>
<proteinExistence type="predicted"/>
<name>A0A3M0CFH7_9PROT</name>
<evidence type="ECO:0000256" key="1">
    <source>
        <dbReference type="SAM" id="SignalP"/>
    </source>
</evidence>
<protein>
    <recommendedName>
        <fullName evidence="4">Lipoprotein</fullName>
    </recommendedName>
</protein>
<dbReference type="OrthoDB" id="9795305at2"/>